<evidence type="ECO:0000256" key="1">
    <source>
        <dbReference type="SAM" id="MobiDB-lite"/>
    </source>
</evidence>
<dbReference type="Proteomes" id="UP000578531">
    <property type="component" value="Unassembled WGS sequence"/>
</dbReference>
<dbReference type="OrthoDB" id="4936034at2759"/>
<comment type="caution">
    <text evidence="2">The sequence shown here is derived from an EMBL/GenBank/DDBJ whole genome shotgun (WGS) entry which is preliminary data.</text>
</comment>
<dbReference type="GeneID" id="59282108"/>
<accession>A0A8H6G711</accession>
<keyword evidence="3" id="KW-1185">Reference proteome</keyword>
<dbReference type="EMBL" id="JACCJC010000001">
    <property type="protein sequence ID" value="KAF6241717.1"/>
    <property type="molecule type" value="Genomic_DNA"/>
</dbReference>
<gene>
    <name evidence="2" type="ORF">HO173_000428</name>
</gene>
<organism evidence="2 3">
    <name type="scientific">Letharia columbiana</name>
    <dbReference type="NCBI Taxonomy" id="112416"/>
    <lineage>
        <taxon>Eukaryota</taxon>
        <taxon>Fungi</taxon>
        <taxon>Dikarya</taxon>
        <taxon>Ascomycota</taxon>
        <taxon>Pezizomycotina</taxon>
        <taxon>Lecanoromycetes</taxon>
        <taxon>OSLEUM clade</taxon>
        <taxon>Lecanoromycetidae</taxon>
        <taxon>Lecanorales</taxon>
        <taxon>Lecanorineae</taxon>
        <taxon>Parmeliaceae</taxon>
        <taxon>Letharia</taxon>
    </lineage>
</organism>
<evidence type="ECO:0000313" key="2">
    <source>
        <dbReference type="EMBL" id="KAF6241717.1"/>
    </source>
</evidence>
<name>A0A8H6G711_9LECA</name>
<feature type="compositionally biased region" description="Polar residues" evidence="1">
    <location>
        <begin position="33"/>
        <end position="46"/>
    </location>
</feature>
<reference evidence="2 3" key="1">
    <citation type="journal article" date="2020" name="Genomics">
        <title>Complete, high-quality genomes from long-read metagenomic sequencing of two wolf lichen thalli reveals enigmatic genome architecture.</title>
        <authorList>
            <person name="McKenzie S.K."/>
            <person name="Walston R.F."/>
            <person name="Allen J.L."/>
        </authorList>
    </citation>
    <scope>NUCLEOTIDE SEQUENCE [LARGE SCALE GENOMIC DNA]</scope>
    <source>
        <strain evidence="2">WasteWater2</strain>
    </source>
</reference>
<dbReference type="AlphaFoldDB" id="A0A8H6G711"/>
<sequence length="170" mass="19398">MKSSSENQRQILRRSVYHAQKKRERIKRGEQRAASNDTSNDPTGIASNENAEVFEALTQIMVEVIALTCRVGKLRSNFLVHLQEREAHGTVATTPAARRAIEIEWRYTTDPYLPPQAAPDFRPWEDPNKQVWNYSFKDNTGKVITGRGTLKQMEMHKASRCRQAEGTQVA</sequence>
<proteinExistence type="predicted"/>
<evidence type="ECO:0000313" key="3">
    <source>
        <dbReference type="Proteomes" id="UP000578531"/>
    </source>
</evidence>
<feature type="region of interest" description="Disordered" evidence="1">
    <location>
        <begin position="1"/>
        <end position="46"/>
    </location>
</feature>
<feature type="compositionally biased region" description="Basic residues" evidence="1">
    <location>
        <begin position="11"/>
        <end position="26"/>
    </location>
</feature>
<feature type="compositionally biased region" description="Polar residues" evidence="1">
    <location>
        <begin position="1"/>
        <end position="10"/>
    </location>
</feature>
<protein>
    <submittedName>
        <fullName evidence="2">Uncharacterized protein</fullName>
    </submittedName>
</protein>
<dbReference type="RefSeq" id="XP_037170957.1">
    <property type="nucleotide sequence ID" value="XM_037302378.1"/>
</dbReference>